<evidence type="ECO:0008006" key="4">
    <source>
        <dbReference type="Google" id="ProtNLM"/>
    </source>
</evidence>
<keyword evidence="1" id="KW-0472">Membrane</keyword>
<dbReference type="Proteomes" id="UP001210865">
    <property type="component" value="Chromosome"/>
</dbReference>
<gene>
    <name evidence="2" type="ORF">PBT88_07865</name>
</gene>
<evidence type="ECO:0000313" key="3">
    <source>
        <dbReference type="Proteomes" id="UP001210865"/>
    </source>
</evidence>
<keyword evidence="3" id="KW-1185">Reference proteome</keyword>
<protein>
    <recommendedName>
        <fullName evidence="4">Anti-sigma factor</fullName>
    </recommendedName>
</protein>
<keyword evidence="1" id="KW-0812">Transmembrane</keyword>
<feature type="transmembrane region" description="Helical" evidence="1">
    <location>
        <begin position="43"/>
        <end position="63"/>
    </location>
</feature>
<sequence length="180" mass="19127">MDDDQPDDTPRPLPRRKPAPVISLVAVRAEQAQRIERPPRHRLGWAMAIAVVLLAGLVAGHRLTPTTIGDSDDALILSPAIARALDSRLSGQPGSIGVALSFRDRGGSVCRSFVAQHLGGVACRSHGLWLLRYAAPVDPQHDDFSLAGGDPASAQAIAAMMAGHPLDRAAEQMAIARGWR</sequence>
<name>A0ABY7NVS8_9SPHN</name>
<keyword evidence="1" id="KW-1133">Transmembrane helix</keyword>
<accession>A0ABY7NVS8</accession>
<dbReference type="EMBL" id="CP115174">
    <property type="protein sequence ID" value="WBO24014.1"/>
    <property type="molecule type" value="Genomic_DNA"/>
</dbReference>
<proteinExistence type="predicted"/>
<dbReference type="RefSeq" id="WP_270078643.1">
    <property type="nucleotide sequence ID" value="NZ_CP115174.1"/>
</dbReference>
<reference evidence="2 3" key="1">
    <citation type="submission" date="2022-12" db="EMBL/GenBank/DDBJ databases">
        <title>Sphingomonas abieness sp. nov., an endophytic bacterium isolated from Abies koreana.</title>
        <authorList>
            <person name="Jiang L."/>
            <person name="Lee J."/>
        </authorList>
    </citation>
    <scope>NUCLEOTIDE SEQUENCE [LARGE SCALE GENOMIC DNA]</scope>
    <source>
        <strain evidence="3">PAMB 00755</strain>
    </source>
</reference>
<evidence type="ECO:0000256" key="1">
    <source>
        <dbReference type="SAM" id="Phobius"/>
    </source>
</evidence>
<evidence type="ECO:0000313" key="2">
    <source>
        <dbReference type="EMBL" id="WBO24014.1"/>
    </source>
</evidence>
<organism evidence="2 3">
    <name type="scientific">Sphingomonas abietis</name>
    <dbReference type="NCBI Taxonomy" id="3012344"/>
    <lineage>
        <taxon>Bacteria</taxon>
        <taxon>Pseudomonadati</taxon>
        <taxon>Pseudomonadota</taxon>
        <taxon>Alphaproteobacteria</taxon>
        <taxon>Sphingomonadales</taxon>
        <taxon>Sphingomonadaceae</taxon>
        <taxon>Sphingomonas</taxon>
    </lineage>
</organism>